<reference evidence="2" key="1">
    <citation type="submission" date="2023-08" db="EMBL/GenBank/DDBJ databases">
        <authorList>
            <person name="Audoor S."/>
            <person name="Bilcke G."/>
        </authorList>
    </citation>
    <scope>NUCLEOTIDE SEQUENCE</scope>
</reference>
<proteinExistence type="predicted"/>
<protein>
    <submittedName>
        <fullName evidence="2">Uncharacterized protein</fullName>
    </submittedName>
</protein>
<evidence type="ECO:0000313" key="2">
    <source>
        <dbReference type="EMBL" id="CAJ1963183.1"/>
    </source>
</evidence>
<evidence type="ECO:0000256" key="1">
    <source>
        <dbReference type="SAM" id="MobiDB-lite"/>
    </source>
</evidence>
<sequence length="213" mass="23642">MFVRKHQELLVHIRHKKATKSSGAAFQQGDQKKSLSMIPTKAFSMENHFAGTELQQQEFDQTKAPCMPLAKQNMLLEQEQEAAFQRQQLQTVSQPRGTSRASVTSYTRMTNARSLDASTEKGSPLAKLLGATSTSSTIGDDEAQHEAARRRQQQDLLALLNLALPQRCGSAVPSTKIQTAFLPREKDRNMMSQALLMSAIELIPISSNLPDFN</sequence>
<name>A0AAD2G5C6_9STRA</name>
<gene>
    <name evidence="2" type="ORF">CYCCA115_LOCUS20042</name>
</gene>
<accession>A0AAD2G5C6</accession>
<dbReference type="AlphaFoldDB" id="A0AAD2G5C6"/>
<organism evidence="2 3">
    <name type="scientific">Cylindrotheca closterium</name>
    <dbReference type="NCBI Taxonomy" id="2856"/>
    <lineage>
        <taxon>Eukaryota</taxon>
        <taxon>Sar</taxon>
        <taxon>Stramenopiles</taxon>
        <taxon>Ochrophyta</taxon>
        <taxon>Bacillariophyta</taxon>
        <taxon>Bacillariophyceae</taxon>
        <taxon>Bacillariophycidae</taxon>
        <taxon>Bacillariales</taxon>
        <taxon>Bacillariaceae</taxon>
        <taxon>Cylindrotheca</taxon>
    </lineage>
</organism>
<evidence type="ECO:0000313" key="3">
    <source>
        <dbReference type="Proteomes" id="UP001295423"/>
    </source>
</evidence>
<feature type="compositionally biased region" description="Polar residues" evidence="1">
    <location>
        <begin position="91"/>
        <end position="121"/>
    </location>
</feature>
<comment type="caution">
    <text evidence="2">The sequence shown here is derived from an EMBL/GenBank/DDBJ whole genome shotgun (WGS) entry which is preliminary data.</text>
</comment>
<keyword evidence="3" id="KW-1185">Reference proteome</keyword>
<feature type="region of interest" description="Disordered" evidence="1">
    <location>
        <begin position="88"/>
        <end position="123"/>
    </location>
</feature>
<dbReference type="Proteomes" id="UP001295423">
    <property type="component" value="Unassembled WGS sequence"/>
</dbReference>
<dbReference type="EMBL" id="CAKOGP040002136">
    <property type="protein sequence ID" value="CAJ1963183.1"/>
    <property type="molecule type" value="Genomic_DNA"/>
</dbReference>